<feature type="transmembrane region" description="Helical" evidence="1">
    <location>
        <begin position="354"/>
        <end position="374"/>
    </location>
</feature>
<dbReference type="RefSeq" id="WP_140106933.1">
    <property type="nucleotide sequence ID" value="NZ_CP066156.1"/>
</dbReference>
<evidence type="ECO:0000313" key="3">
    <source>
        <dbReference type="EMBL" id="QOS27543.1"/>
    </source>
</evidence>
<keyword evidence="1" id="KW-0472">Membrane</keyword>
<dbReference type="EMBL" id="MT898351">
    <property type="protein sequence ID" value="QOS27543.1"/>
    <property type="molecule type" value="Genomic_DNA"/>
</dbReference>
<keyword evidence="1" id="KW-0812">Transmembrane</keyword>
<protein>
    <recommendedName>
        <fullName evidence="4">Polysaccharide polymerase</fullName>
    </recommendedName>
</protein>
<evidence type="ECO:0000313" key="2">
    <source>
        <dbReference type="EMBL" id="QOS22811.1"/>
    </source>
</evidence>
<feature type="transmembrane region" description="Helical" evidence="1">
    <location>
        <begin position="380"/>
        <end position="401"/>
    </location>
</feature>
<keyword evidence="1" id="KW-1133">Transmembrane helix</keyword>
<feature type="transmembrane region" description="Helical" evidence="1">
    <location>
        <begin position="112"/>
        <end position="135"/>
    </location>
</feature>
<feature type="transmembrane region" description="Helical" evidence="1">
    <location>
        <begin position="211"/>
        <end position="228"/>
    </location>
</feature>
<feature type="transmembrane region" description="Helical" evidence="1">
    <location>
        <begin position="26"/>
        <end position="47"/>
    </location>
</feature>
<dbReference type="EMBL" id="MT898224">
    <property type="protein sequence ID" value="QOS22811.1"/>
    <property type="molecule type" value="Genomic_DNA"/>
</dbReference>
<feature type="transmembrane region" description="Helical" evidence="1">
    <location>
        <begin position="67"/>
        <end position="88"/>
    </location>
</feature>
<feature type="transmembrane region" description="Helical" evidence="1">
    <location>
        <begin position="240"/>
        <end position="261"/>
    </location>
</feature>
<feature type="transmembrane region" description="Helical" evidence="1">
    <location>
        <begin position="147"/>
        <end position="167"/>
    </location>
</feature>
<reference evidence="3" key="1">
    <citation type="submission" date="2020-08" db="EMBL/GenBank/DDBJ databases">
        <title>Genetic structure, function and evolution of capsule biosynthesis loci in Vibrio parahaemolyticus.</title>
        <authorList>
            <person name="Li L."/>
            <person name="Bian S."/>
        </authorList>
    </citation>
    <scope>NUCLEOTIDE SEQUENCE</scope>
    <source>
        <strain evidence="2">VP257</strain>
        <strain evidence="3">VP262</strain>
    </source>
</reference>
<accession>A0A7M1WKI7</accession>
<evidence type="ECO:0008006" key="4">
    <source>
        <dbReference type="Google" id="ProtNLM"/>
    </source>
</evidence>
<feature type="transmembrane region" description="Helical" evidence="1">
    <location>
        <begin position="179"/>
        <end position="205"/>
    </location>
</feature>
<organism evidence="3">
    <name type="scientific">Vibrio parahaemolyticus</name>
    <dbReference type="NCBI Taxonomy" id="670"/>
    <lineage>
        <taxon>Bacteria</taxon>
        <taxon>Pseudomonadati</taxon>
        <taxon>Pseudomonadota</taxon>
        <taxon>Gammaproteobacteria</taxon>
        <taxon>Vibrionales</taxon>
        <taxon>Vibrionaceae</taxon>
        <taxon>Vibrio</taxon>
    </lineage>
</organism>
<feature type="transmembrane region" description="Helical" evidence="1">
    <location>
        <begin position="327"/>
        <end position="347"/>
    </location>
</feature>
<evidence type="ECO:0000256" key="1">
    <source>
        <dbReference type="SAM" id="Phobius"/>
    </source>
</evidence>
<feature type="transmembrane region" description="Helical" evidence="1">
    <location>
        <begin position="6"/>
        <end position="21"/>
    </location>
</feature>
<dbReference type="AlphaFoldDB" id="A0A7M1WKI7"/>
<name>A0A7M1WKI7_VIBPH</name>
<proteinExistence type="predicted"/>
<gene>
    <name evidence="2" type="ORF">VP257_00011</name>
    <name evidence="3" type="ORF">VP262_00012</name>
</gene>
<sequence>MNAILILLAFVFLFVLYIRLYKKTSLLILPIIYVLVGMYTILGEQFFDFSKEVPFDFYNKVNEVNIFYIYFHLIAGSVIYTIGFFVFFKRDINSKPLINFEGISLKVIGNKYIISLFLVTITLLHIGYGFSHIYYREGYTLGEAGVSFARVLYTLFLPLTCLLIPFSKSKFFKFLIPSILFVLVMGTSSRNLVLIPACIFLGGVIRDGKVSFFKSVLSGIMIALSVTISLQSRNYAVQGVVPNILSLFDSGLDFLVMNYAINYLTSYSVFASSLTYQNYSPDLLSLYYSLTPLPSSFIDLEYMVESQKLNANSPFPAFALLALNGPFFFGLYYFLAGSIMAIFGGYLAKKNKSLNLFVVMLILVFSFLSLQYNLRGTTRILYYLVFFSLSFKVVAIIKFNINKYRV</sequence>